<feature type="transmembrane region" description="Helical" evidence="9">
    <location>
        <begin position="161"/>
        <end position="184"/>
    </location>
</feature>
<feature type="transmembrane region" description="Helical" evidence="9">
    <location>
        <begin position="222"/>
        <end position="242"/>
    </location>
</feature>
<organism evidence="10 11">
    <name type="scientific">Actinomyces lilanjuaniae</name>
    <dbReference type="NCBI Taxonomy" id="2321394"/>
    <lineage>
        <taxon>Bacteria</taxon>
        <taxon>Bacillati</taxon>
        <taxon>Actinomycetota</taxon>
        <taxon>Actinomycetes</taxon>
        <taxon>Actinomycetales</taxon>
        <taxon>Actinomycetaceae</taxon>
        <taxon>Actinomyces</taxon>
    </lineage>
</organism>
<keyword evidence="5 9" id="KW-0812">Transmembrane</keyword>
<dbReference type="Proteomes" id="UP000273001">
    <property type="component" value="Chromosome"/>
</dbReference>
<evidence type="ECO:0000256" key="9">
    <source>
        <dbReference type="SAM" id="Phobius"/>
    </source>
</evidence>
<keyword evidence="4" id="KW-1003">Cell membrane</keyword>
<evidence type="ECO:0000313" key="11">
    <source>
        <dbReference type="Proteomes" id="UP000273001"/>
    </source>
</evidence>
<feature type="compositionally biased region" description="Polar residues" evidence="8">
    <location>
        <begin position="107"/>
        <end position="120"/>
    </location>
</feature>
<reference evidence="10 11" key="1">
    <citation type="submission" date="2018-09" db="EMBL/GenBank/DDBJ databases">
        <authorList>
            <person name="Li J."/>
        </authorList>
    </citation>
    <scope>NUCLEOTIDE SEQUENCE [LARGE SCALE GENOMIC DNA]</scope>
    <source>
        <strain evidence="10 11">2129</strain>
    </source>
</reference>
<gene>
    <name evidence="10" type="ORF">D5R93_07170</name>
</gene>
<feature type="transmembrane region" description="Helical" evidence="9">
    <location>
        <begin position="465"/>
        <end position="494"/>
    </location>
</feature>
<protein>
    <submittedName>
        <fullName evidence="10">AI-2E family transporter</fullName>
    </submittedName>
</protein>
<sequence length="520" mass="54941">MDTDLPPEPLTQPPSGTADEAQQEVLVPQARTPAAADQAPDGASPRGGTHRTGVLAHLRRVREILGRTIDRAEERRQADRAAHLAYHQEGGASQGAQDIGQDIGAEQPNQVGPASTTDSDQALAAHPPATAPRKPAYPQAIAVPATDDVTTRTVLASLPRWLVRGGLGAWLLLGVIIIVSLMVFVTARVVPVFVGLFIALVLTSILQPLVSLFVRVMPRYPATFLALLTALASLVGLVAYVVTSVTGQWDSLAAQFSDGLDTIVDFVETGPLPLHVTQQQLTEQFQEWVSQGQDYLQNNAPSLASEVLSNASGLVDFFAVMALAVFSTIFFLASGEKMWRWFLNELPAHLRESVHRAAGAGWYTFAGYARGTVIVALTDAIMAGIFLQLVGIPLAAPLAVLVFIGAFIPLIGAPVAMVIAMVVALASQGPLTMVVVGLGVAGIGQIEGHILQPLIMGRQVSLHPVVVIIAVAVGTYSAGLLGAIVAVPVISVAWSVYSELHVRDAPVLGELPAYTATRRE</sequence>
<comment type="similarity">
    <text evidence="2">Belongs to the autoinducer-2 exporter (AI-2E) (TC 2.A.86) family.</text>
</comment>
<evidence type="ECO:0000256" key="8">
    <source>
        <dbReference type="SAM" id="MobiDB-lite"/>
    </source>
</evidence>
<dbReference type="PANTHER" id="PTHR21716">
    <property type="entry name" value="TRANSMEMBRANE PROTEIN"/>
    <property type="match status" value="1"/>
</dbReference>
<accession>A0ABN5PN44</accession>
<feature type="region of interest" description="Disordered" evidence="8">
    <location>
        <begin position="1"/>
        <end position="55"/>
    </location>
</feature>
<evidence type="ECO:0000256" key="7">
    <source>
        <dbReference type="ARBA" id="ARBA00023136"/>
    </source>
</evidence>
<feature type="transmembrane region" description="Helical" evidence="9">
    <location>
        <begin position="417"/>
        <end position="444"/>
    </location>
</feature>
<evidence type="ECO:0000256" key="1">
    <source>
        <dbReference type="ARBA" id="ARBA00004651"/>
    </source>
</evidence>
<evidence type="ECO:0000256" key="4">
    <source>
        <dbReference type="ARBA" id="ARBA00022475"/>
    </source>
</evidence>
<evidence type="ECO:0000256" key="5">
    <source>
        <dbReference type="ARBA" id="ARBA00022692"/>
    </source>
</evidence>
<feature type="transmembrane region" description="Helical" evidence="9">
    <location>
        <begin position="190"/>
        <end position="210"/>
    </location>
</feature>
<feature type="region of interest" description="Disordered" evidence="8">
    <location>
        <begin position="89"/>
        <end position="137"/>
    </location>
</feature>
<keyword evidence="6 9" id="KW-1133">Transmembrane helix</keyword>
<proteinExistence type="inferred from homology"/>
<evidence type="ECO:0000256" key="6">
    <source>
        <dbReference type="ARBA" id="ARBA00022989"/>
    </source>
</evidence>
<evidence type="ECO:0000256" key="3">
    <source>
        <dbReference type="ARBA" id="ARBA00022448"/>
    </source>
</evidence>
<dbReference type="InterPro" id="IPR002549">
    <property type="entry name" value="AI-2E-like"/>
</dbReference>
<dbReference type="Pfam" id="PF01594">
    <property type="entry name" value="AI-2E_transport"/>
    <property type="match status" value="1"/>
</dbReference>
<keyword evidence="3" id="KW-0813">Transport</keyword>
<evidence type="ECO:0000313" key="10">
    <source>
        <dbReference type="EMBL" id="AYD89860.1"/>
    </source>
</evidence>
<dbReference type="PANTHER" id="PTHR21716:SF53">
    <property type="entry name" value="PERMEASE PERM-RELATED"/>
    <property type="match status" value="1"/>
</dbReference>
<dbReference type="EMBL" id="CP032514">
    <property type="protein sequence ID" value="AYD89860.1"/>
    <property type="molecule type" value="Genomic_DNA"/>
</dbReference>
<evidence type="ECO:0000256" key="2">
    <source>
        <dbReference type="ARBA" id="ARBA00009773"/>
    </source>
</evidence>
<keyword evidence="11" id="KW-1185">Reference proteome</keyword>
<keyword evidence="7 9" id="KW-0472">Membrane</keyword>
<feature type="compositionally biased region" description="Pro residues" evidence="8">
    <location>
        <begin position="1"/>
        <end position="12"/>
    </location>
</feature>
<dbReference type="RefSeq" id="WP_120204537.1">
    <property type="nucleotide sequence ID" value="NZ_CP032514.1"/>
</dbReference>
<name>A0ABN5PN44_9ACTO</name>
<feature type="transmembrane region" description="Helical" evidence="9">
    <location>
        <begin position="311"/>
        <end position="333"/>
    </location>
</feature>
<comment type="subcellular location">
    <subcellularLocation>
        <location evidence="1">Cell membrane</location>
        <topology evidence="1">Multi-pass membrane protein</topology>
    </subcellularLocation>
</comment>